<protein>
    <submittedName>
        <fullName evidence="3">Transcriptional regulator</fullName>
    </submittedName>
</protein>
<evidence type="ECO:0000259" key="2">
    <source>
        <dbReference type="Pfam" id="PF13280"/>
    </source>
</evidence>
<evidence type="ECO:0000259" key="1">
    <source>
        <dbReference type="Pfam" id="PF08279"/>
    </source>
</evidence>
<accession>A0ABQ5VWY3</accession>
<dbReference type="Pfam" id="PF08279">
    <property type="entry name" value="HTH_11"/>
    <property type="match status" value="1"/>
</dbReference>
<feature type="domain" description="Helix-turn-helix type 11" evidence="1">
    <location>
        <begin position="9"/>
        <end position="62"/>
    </location>
</feature>
<dbReference type="EMBL" id="BSNN01000004">
    <property type="protein sequence ID" value="GLQ35714.1"/>
    <property type="molecule type" value="Genomic_DNA"/>
</dbReference>
<dbReference type="Pfam" id="PF13280">
    <property type="entry name" value="WYL"/>
    <property type="match status" value="1"/>
</dbReference>
<dbReference type="InterPro" id="IPR051534">
    <property type="entry name" value="CBASS_pafABC_assoc_protein"/>
</dbReference>
<organism evidence="3 4">
    <name type="scientific">Amylibacter marinus</name>
    <dbReference type="NCBI Taxonomy" id="1475483"/>
    <lineage>
        <taxon>Bacteria</taxon>
        <taxon>Pseudomonadati</taxon>
        <taxon>Pseudomonadota</taxon>
        <taxon>Alphaproteobacteria</taxon>
        <taxon>Rhodobacterales</taxon>
        <taxon>Paracoccaceae</taxon>
        <taxon>Amylibacter</taxon>
    </lineage>
</organism>
<gene>
    <name evidence="3" type="ORF">GCM10007939_19970</name>
</gene>
<dbReference type="SUPFAM" id="SSF46785">
    <property type="entry name" value="Winged helix' DNA-binding domain"/>
    <property type="match status" value="1"/>
</dbReference>
<keyword evidence="4" id="KW-1185">Reference proteome</keyword>
<evidence type="ECO:0000313" key="3">
    <source>
        <dbReference type="EMBL" id="GLQ35714.1"/>
    </source>
</evidence>
<dbReference type="Proteomes" id="UP001156694">
    <property type="component" value="Unassembled WGS sequence"/>
</dbReference>
<dbReference type="PROSITE" id="PS52050">
    <property type="entry name" value="WYL"/>
    <property type="match status" value="1"/>
</dbReference>
<dbReference type="InterPro" id="IPR026881">
    <property type="entry name" value="WYL_dom"/>
</dbReference>
<dbReference type="InterPro" id="IPR036390">
    <property type="entry name" value="WH_DNA-bd_sf"/>
</dbReference>
<dbReference type="PANTHER" id="PTHR34580:SF3">
    <property type="entry name" value="PROTEIN PAFB"/>
    <property type="match status" value="1"/>
</dbReference>
<reference evidence="4" key="1">
    <citation type="journal article" date="2019" name="Int. J. Syst. Evol. Microbiol.">
        <title>The Global Catalogue of Microorganisms (GCM) 10K type strain sequencing project: providing services to taxonomists for standard genome sequencing and annotation.</title>
        <authorList>
            <consortium name="The Broad Institute Genomics Platform"/>
            <consortium name="The Broad Institute Genome Sequencing Center for Infectious Disease"/>
            <person name="Wu L."/>
            <person name="Ma J."/>
        </authorList>
    </citation>
    <scope>NUCLEOTIDE SEQUENCE [LARGE SCALE GENOMIC DNA]</scope>
    <source>
        <strain evidence="4">NBRC 110140</strain>
    </source>
</reference>
<dbReference type="InterPro" id="IPR013196">
    <property type="entry name" value="HTH_11"/>
</dbReference>
<dbReference type="PANTHER" id="PTHR34580">
    <property type="match status" value="1"/>
</dbReference>
<dbReference type="InterPro" id="IPR036388">
    <property type="entry name" value="WH-like_DNA-bd_sf"/>
</dbReference>
<dbReference type="Gene3D" id="1.10.10.10">
    <property type="entry name" value="Winged helix-like DNA-binding domain superfamily/Winged helix DNA-binding domain"/>
    <property type="match status" value="1"/>
</dbReference>
<proteinExistence type="predicted"/>
<sequence>MWDMAKSDRLLQMMHLLRSIPAPVTAEVLAEGLEVSIRTVYRDIESLRAAGAVIDGEAGYGYSLTEDPALPPMMFSVDEVEALVLGLREVEQVGDPVLAQAAASVLAKVNAGLPQALQRTLEHSVLRAKSFLPRPEINIDVAAFRRATREERELEIDYVDAKGAITLRRIQPLAIIYADAKLVAVAMCLLRDDFRAFRLDRIVGFRETGQGFSPRRVAMLRAALAQFRGEVGGDSRPV</sequence>
<feature type="domain" description="WYL" evidence="2">
    <location>
        <begin position="142"/>
        <end position="204"/>
    </location>
</feature>
<evidence type="ECO:0000313" key="4">
    <source>
        <dbReference type="Proteomes" id="UP001156694"/>
    </source>
</evidence>
<name>A0ABQ5VWY3_9RHOB</name>
<comment type="caution">
    <text evidence="3">The sequence shown here is derived from an EMBL/GenBank/DDBJ whole genome shotgun (WGS) entry which is preliminary data.</text>
</comment>